<sequence length="343" mass="36794">MDRNIVAFHLGIEDVASLRFGISPGHELAAAIRLLQTAQSRPLHWGWLREARSSVPHEAFGLLSLLIAPQGYFPDFLTGPPGPDLTPSEELAMLRSTPPDVAAHQLRKVLRLAEGARHAAVERMAERPALALRRIAEAWSAMWDALLEPQWPQIRRLLLADISHRTGVMAGHGAGAMVGGLHDRVSWRPGEVRVRMNAWQEEVDCRGHGLLLVPSVLSSPWCSVLTEAPVQPTVFYPVLGLSPEWHRSGAPSDGRALARLLGAGRAAVLSVLDGARNTSDVARLCGIAPSTAVHHLTALRDAGLLSSTRRGAAVEHRRTALGDALLFTADSAGPAGPDPAPKG</sequence>
<dbReference type="InterPro" id="IPR011991">
    <property type="entry name" value="ArsR-like_HTH"/>
</dbReference>
<proteinExistence type="predicted"/>
<dbReference type="CDD" id="cd00090">
    <property type="entry name" value="HTH_ARSR"/>
    <property type="match status" value="1"/>
</dbReference>
<dbReference type="Pfam" id="PF12840">
    <property type="entry name" value="HTH_20"/>
    <property type="match status" value="1"/>
</dbReference>
<dbReference type="InterPro" id="IPR036390">
    <property type="entry name" value="WH_DNA-bd_sf"/>
</dbReference>
<organism evidence="2 3">
    <name type="scientific">Arthrobacter woluwensis</name>
    <dbReference type="NCBI Taxonomy" id="156980"/>
    <lineage>
        <taxon>Bacteria</taxon>
        <taxon>Bacillati</taxon>
        <taxon>Actinomycetota</taxon>
        <taxon>Actinomycetes</taxon>
        <taxon>Micrococcales</taxon>
        <taxon>Micrococcaceae</taxon>
        <taxon>Arthrobacter</taxon>
    </lineage>
</organism>
<dbReference type="AlphaFoldDB" id="A0A1H4SUN1"/>
<protein>
    <submittedName>
        <fullName evidence="2">Helix-turn-helix domain-containing protein</fullName>
    </submittedName>
</protein>
<name>A0A1H4SUN1_9MICC</name>
<dbReference type="EMBL" id="FNSN01000003">
    <property type="protein sequence ID" value="SEC47581.1"/>
    <property type="molecule type" value="Genomic_DNA"/>
</dbReference>
<gene>
    <name evidence="2" type="ORF">SAMN04489745_2965</name>
</gene>
<dbReference type="Pfam" id="PF19361">
    <property type="entry name" value="DUF5937"/>
    <property type="match status" value="1"/>
</dbReference>
<feature type="domain" description="DUF5937" evidence="1">
    <location>
        <begin position="117"/>
        <end position="238"/>
    </location>
</feature>
<dbReference type="Gene3D" id="1.10.10.10">
    <property type="entry name" value="Winged helix-like DNA-binding domain superfamily/Winged helix DNA-binding domain"/>
    <property type="match status" value="1"/>
</dbReference>
<reference evidence="2 3" key="1">
    <citation type="submission" date="2016-10" db="EMBL/GenBank/DDBJ databases">
        <authorList>
            <person name="de Groot N.N."/>
        </authorList>
    </citation>
    <scope>NUCLEOTIDE SEQUENCE [LARGE SCALE GENOMIC DNA]</scope>
    <source>
        <strain evidence="2 3">DSM 10495</strain>
    </source>
</reference>
<evidence type="ECO:0000313" key="2">
    <source>
        <dbReference type="EMBL" id="SEC47581.1"/>
    </source>
</evidence>
<keyword evidence="3" id="KW-1185">Reference proteome</keyword>
<dbReference type="SUPFAM" id="SSF46785">
    <property type="entry name" value="Winged helix' DNA-binding domain"/>
    <property type="match status" value="1"/>
</dbReference>
<dbReference type="InterPro" id="IPR045981">
    <property type="entry name" value="DUF5937"/>
</dbReference>
<dbReference type="STRING" id="156980.SAMN04489745_2965"/>
<evidence type="ECO:0000259" key="1">
    <source>
        <dbReference type="Pfam" id="PF19361"/>
    </source>
</evidence>
<accession>A0A1H4SUN1</accession>
<dbReference type="RefSeq" id="WP_066214436.1">
    <property type="nucleotide sequence ID" value="NZ_FNSN01000003.1"/>
</dbReference>
<evidence type="ECO:0000313" key="3">
    <source>
        <dbReference type="Proteomes" id="UP000182652"/>
    </source>
</evidence>
<dbReference type="InterPro" id="IPR036388">
    <property type="entry name" value="WH-like_DNA-bd_sf"/>
</dbReference>
<dbReference type="Proteomes" id="UP000182652">
    <property type="component" value="Unassembled WGS sequence"/>
</dbReference>